<keyword evidence="3" id="KW-1185">Reference proteome</keyword>
<comment type="caution">
    <text evidence="2">The sequence shown here is derived from an EMBL/GenBank/DDBJ whole genome shotgun (WGS) entry which is preliminary data.</text>
</comment>
<accession>A0ABQ9XW78</accession>
<sequence length="109" mass="13398">MDEKKPLISTDATLCSIVCIAQHLTIRIRQSIRSQLKRRLRQGWFDLMWPVWQRTFRTSLLTRSLFKTTTKFCSICRMMRSRERRRTMEPWETRRRDGKHQNKPQMKRE</sequence>
<feature type="region of interest" description="Disordered" evidence="1">
    <location>
        <begin position="83"/>
        <end position="109"/>
    </location>
</feature>
<gene>
    <name evidence="2" type="ORF">BLNAU_9270</name>
</gene>
<dbReference type="EMBL" id="JARBJD010000063">
    <property type="protein sequence ID" value="KAK2955734.1"/>
    <property type="molecule type" value="Genomic_DNA"/>
</dbReference>
<evidence type="ECO:0000256" key="1">
    <source>
        <dbReference type="SAM" id="MobiDB-lite"/>
    </source>
</evidence>
<protein>
    <submittedName>
        <fullName evidence="2">Uncharacterized protein</fullName>
    </submittedName>
</protein>
<proteinExistence type="predicted"/>
<name>A0ABQ9XW78_9EUKA</name>
<evidence type="ECO:0000313" key="3">
    <source>
        <dbReference type="Proteomes" id="UP001281761"/>
    </source>
</evidence>
<dbReference type="Proteomes" id="UP001281761">
    <property type="component" value="Unassembled WGS sequence"/>
</dbReference>
<feature type="compositionally biased region" description="Basic and acidic residues" evidence="1">
    <location>
        <begin position="86"/>
        <end position="95"/>
    </location>
</feature>
<evidence type="ECO:0000313" key="2">
    <source>
        <dbReference type="EMBL" id="KAK2955734.1"/>
    </source>
</evidence>
<reference evidence="2 3" key="1">
    <citation type="journal article" date="2022" name="bioRxiv">
        <title>Genomics of Preaxostyla Flagellates Illuminates Evolutionary Transitions and the Path Towards Mitochondrial Loss.</title>
        <authorList>
            <person name="Novak L.V.F."/>
            <person name="Treitli S.C."/>
            <person name="Pyrih J."/>
            <person name="Halakuc P."/>
            <person name="Pipaliya S.V."/>
            <person name="Vacek V."/>
            <person name="Brzon O."/>
            <person name="Soukal P."/>
            <person name="Eme L."/>
            <person name="Dacks J.B."/>
            <person name="Karnkowska A."/>
            <person name="Elias M."/>
            <person name="Hampl V."/>
        </authorList>
    </citation>
    <scope>NUCLEOTIDE SEQUENCE [LARGE SCALE GENOMIC DNA]</scope>
    <source>
        <strain evidence="2">NAU3</strain>
        <tissue evidence="2">Gut</tissue>
    </source>
</reference>
<organism evidence="2 3">
    <name type="scientific">Blattamonas nauphoetae</name>
    <dbReference type="NCBI Taxonomy" id="2049346"/>
    <lineage>
        <taxon>Eukaryota</taxon>
        <taxon>Metamonada</taxon>
        <taxon>Preaxostyla</taxon>
        <taxon>Oxymonadida</taxon>
        <taxon>Blattamonas</taxon>
    </lineage>
</organism>